<dbReference type="PANTHER" id="PTHR12829">
    <property type="entry name" value="N6-ADENOSINE-METHYLTRANSFERASE"/>
    <property type="match status" value="1"/>
</dbReference>
<dbReference type="GO" id="GO:0032259">
    <property type="term" value="P:methylation"/>
    <property type="evidence" value="ECO:0007669"/>
    <property type="project" value="UniProtKB-KW"/>
</dbReference>
<dbReference type="PROSITE" id="PS51143">
    <property type="entry name" value="MT_A70"/>
    <property type="match status" value="1"/>
</dbReference>
<reference evidence="4" key="1">
    <citation type="submission" date="2016-11" db="EMBL/GenBank/DDBJ databases">
        <title>The complete genome sequence of Cyanosiphovirus S-ESS1.</title>
        <authorList>
            <person name="Han Y."/>
        </authorList>
    </citation>
    <scope>NUCLEOTIDE SEQUENCE [LARGE SCALE GENOMIC DNA]</scope>
</reference>
<organism evidence="4">
    <name type="scientific">Synechococcus virus S-ESS1</name>
    <dbReference type="NCBI Taxonomy" id="1964565"/>
    <lineage>
        <taxon>Viruses</taxon>
        <taxon>Duplodnaviria</taxon>
        <taxon>Heunggongvirae</taxon>
        <taxon>Uroviricota</taxon>
        <taxon>Caudoviricetes</taxon>
        <taxon>Casjensviridae</taxon>
        <taxon>Sessunavirus</taxon>
        <taxon>Sessunavirus SESS1</taxon>
    </lineage>
</organism>
<evidence type="ECO:0000256" key="2">
    <source>
        <dbReference type="ARBA" id="ARBA00022679"/>
    </source>
</evidence>
<keyword evidence="3" id="KW-0949">S-adenosyl-L-methionine</keyword>
<dbReference type="Proteomes" id="UP000225878">
    <property type="component" value="Segment"/>
</dbReference>
<dbReference type="InterPro" id="IPR007757">
    <property type="entry name" value="MT-A70-like"/>
</dbReference>
<dbReference type="GO" id="GO:0008168">
    <property type="term" value="F:methyltransferase activity"/>
    <property type="evidence" value="ECO:0007669"/>
    <property type="project" value="UniProtKB-KW"/>
</dbReference>
<evidence type="ECO:0000313" key="5">
    <source>
        <dbReference type="Proteomes" id="UP000225878"/>
    </source>
</evidence>
<dbReference type="PANTHER" id="PTHR12829:SF7">
    <property type="entry name" value="N6-ADENOSINE-METHYLTRANSFERASE CATALYTIC SUBUNIT"/>
    <property type="match status" value="1"/>
</dbReference>
<keyword evidence="2 4" id="KW-0808">Transferase</keyword>
<proteinExistence type="predicted"/>
<name>A0A1V0DX34_9CAUD</name>
<dbReference type="EMBL" id="KY249644">
    <property type="protein sequence ID" value="ARB05726.1"/>
    <property type="molecule type" value="Genomic_DNA"/>
</dbReference>
<dbReference type="GeneID" id="62679265"/>
<keyword evidence="5" id="KW-1185">Reference proteome</keyword>
<evidence type="ECO:0000256" key="1">
    <source>
        <dbReference type="ARBA" id="ARBA00022603"/>
    </source>
</evidence>
<dbReference type="SUPFAM" id="SSF53335">
    <property type="entry name" value="S-adenosyl-L-methionine-dependent methyltransferases"/>
    <property type="match status" value="1"/>
</dbReference>
<dbReference type="KEGG" id="vg:62679265"/>
<evidence type="ECO:0000313" key="4">
    <source>
        <dbReference type="EMBL" id="ARB05726.1"/>
    </source>
</evidence>
<sequence>MTEPTCQFCGLVDKTRCRTADEAEDCRHAPVEGKGPIVRTGPMAGLRRVHYGVIYADPPWSFKTYSNRDEGTVPHRSSEAPYRSMTAEQLVLLPVEEVAAKDCVLHMWVISSHIDQALALGRAWGFTFKSLGLVWVKTQKGDPETPKMGMGKWFRQEVEMCLLFTRGKPSRASAGVRQTILEPAREHSRKPDVGYERVEALSAGPYLEMFSRSSRPGWDCMGDQVGKFDPLDPLEAAEIEDLI</sequence>
<dbReference type="RefSeq" id="YP_009997120.1">
    <property type="nucleotide sequence ID" value="NC_052968.1"/>
</dbReference>
<dbReference type="InterPro" id="IPR029063">
    <property type="entry name" value="SAM-dependent_MTases_sf"/>
</dbReference>
<dbReference type="Pfam" id="PF05063">
    <property type="entry name" value="MT-A70"/>
    <property type="match status" value="1"/>
</dbReference>
<protein>
    <submittedName>
        <fullName evidence="4">DNA methyltransferase</fullName>
    </submittedName>
</protein>
<accession>A0A1V0DX34</accession>
<evidence type="ECO:0000256" key="3">
    <source>
        <dbReference type="ARBA" id="ARBA00022691"/>
    </source>
</evidence>
<keyword evidence="1 4" id="KW-0489">Methyltransferase</keyword>